<evidence type="ECO:0000313" key="3">
    <source>
        <dbReference type="Proteomes" id="UP000193218"/>
    </source>
</evidence>
<accession>A0A1Y1UN75</accession>
<name>A0A1Y1UN75_9TREE</name>
<dbReference type="Proteomes" id="UP000193218">
    <property type="component" value="Unassembled WGS sequence"/>
</dbReference>
<dbReference type="AlphaFoldDB" id="A0A1Y1UN75"/>
<dbReference type="EMBL" id="NBSH01000003">
    <property type="protein sequence ID" value="ORX38906.1"/>
    <property type="molecule type" value="Genomic_DNA"/>
</dbReference>
<dbReference type="GeneID" id="33554225"/>
<protein>
    <submittedName>
        <fullName evidence="2">Uncharacterized protein</fullName>
    </submittedName>
</protein>
<evidence type="ECO:0000256" key="1">
    <source>
        <dbReference type="SAM" id="MobiDB-lite"/>
    </source>
</evidence>
<feature type="region of interest" description="Disordered" evidence="1">
    <location>
        <begin position="1"/>
        <end position="142"/>
    </location>
</feature>
<dbReference type="RefSeq" id="XP_021872769.1">
    <property type="nucleotide sequence ID" value="XM_022012417.1"/>
</dbReference>
<evidence type="ECO:0000313" key="2">
    <source>
        <dbReference type="EMBL" id="ORX38906.1"/>
    </source>
</evidence>
<comment type="caution">
    <text evidence="2">The sequence shown here is derived from an EMBL/GenBank/DDBJ whole genome shotgun (WGS) entry which is preliminary data.</text>
</comment>
<proteinExistence type="predicted"/>
<sequence length="142" mass="14913">MTETVENAPQPEKQQAGVDTKEEGAVVATAPGEGESAGATRDPLAAVEVAKTERVIEDGTASNDGASEDEVEGLVEDGDKLSEEVESALETVDHAPQADNAQPTTEMQTDRPADSTEDDKRDETDPSSEIPTTVAQQHPQSP</sequence>
<reference evidence="2 3" key="1">
    <citation type="submission" date="2017-03" db="EMBL/GenBank/DDBJ databases">
        <title>Widespread Adenine N6-methylation of Active Genes in Fungi.</title>
        <authorList>
            <consortium name="DOE Joint Genome Institute"/>
            <person name="Mondo S.J."/>
            <person name="Dannebaum R.O."/>
            <person name="Kuo R.C."/>
            <person name="Louie K.B."/>
            <person name="Bewick A.J."/>
            <person name="Labutti K."/>
            <person name="Haridas S."/>
            <person name="Kuo A."/>
            <person name="Salamov A."/>
            <person name="Ahrendt S.R."/>
            <person name="Lau R."/>
            <person name="Bowen B.P."/>
            <person name="Lipzen A."/>
            <person name="Sullivan W."/>
            <person name="Andreopoulos W.B."/>
            <person name="Clum A."/>
            <person name="Lindquist E."/>
            <person name="Daum C."/>
            <person name="Northen T.R."/>
            <person name="Ramamoorthy G."/>
            <person name="Schmitz R.J."/>
            <person name="Gryganskyi A."/>
            <person name="Culley D."/>
            <person name="Magnuson J."/>
            <person name="James T.Y."/>
            <person name="O'Malley M.A."/>
            <person name="Stajich J.E."/>
            <person name="Spatafora J.W."/>
            <person name="Visel A."/>
            <person name="Grigoriev I.V."/>
        </authorList>
    </citation>
    <scope>NUCLEOTIDE SEQUENCE [LARGE SCALE GENOMIC DNA]</scope>
    <source>
        <strain evidence="2 3">NRRL Y-17943</strain>
    </source>
</reference>
<feature type="compositionally biased region" description="Polar residues" evidence="1">
    <location>
        <begin position="127"/>
        <end position="142"/>
    </location>
</feature>
<dbReference type="InParanoid" id="A0A1Y1UN75"/>
<keyword evidence="3" id="KW-1185">Reference proteome</keyword>
<feature type="compositionally biased region" description="Basic and acidic residues" evidence="1">
    <location>
        <begin position="108"/>
        <end position="124"/>
    </location>
</feature>
<gene>
    <name evidence="2" type="ORF">BD324DRAFT_297593</name>
</gene>
<organism evidence="2 3">
    <name type="scientific">Kockovaella imperatae</name>
    <dbReference type="NCBI Taxonomy" id="4999"/>
    <lineage>
        <taxon>Eukaryota</taxon>
        <taxon>Fungi</taxon>
        <taxon>Dikarya</taxon>
        <taxon>Basidiomycota</taxon>
        <taxon>Agaricomycotina</taxon>
        <taxon>Tremellomycetes</taxon>
        <taxon>Tremellales</taxon>
        <taxon>Cuniculitremaceae</taxon>
        <taxon>Kockovaella</taxon>
    </lineage>
</organism>
<feature type="compositionally biased region" description="Acidic residues" evidence="1">
    <location>
        <begin position="66"/>
        <end position="76"/>
    </location>
</feature>